<protein>
    <recommendedName>
        <fullName evidence="3">Amidohydrolase-related domain-containing protein</fullName>
    </recommendedName>
</protein>
<dbReference type="InParanoid" id="Q7UIC1"/>
<dbReference type="EnsemblBacteria" id="CAD77693">
    <property type="protein sequence ID" value="CAD77693"/>
    <property type="gene ID" value="RB12631"/>
</dbReference>
<dbReference type="EMBL" id="BX294155">
    <property type="protein sequence ID" value="CAD77693.1"/>
    <property type="molecule type" value="Genomic_DNA"/>
</dbReference>
<dbReference type="AlphaFoldDB" id="Q7UIC1"/>
<dbReference type="GO" id="GO:0016831">
    <property type="term" value="F:carboxy-lyase activity"/>
    <property type="evidence" value="ECO:0007669"/>
    <property type="project" value="InterPro"/>
</dbReference>
<dbReference type="GO" id="GO:0019748">
    <property type="term" value="P:secondary metabolic process"/>
    <property type="evidence" value="ECO:0000318"/>
    <property type="project" value="GO_Central"/>
</dbReference>
<sequence>MSRLMKRWRQTSPRRFTSLKSNWTDAAFRIARSCIAIAHLMICVGLCFAGGTWSVGKLLRFETGFPHRIFNRVWLAGRYNSRKNTSPIFAYSMTFRRLLFLFAWLSAFLLTQGATAQKPGELHAVVKTRGAAKSISKARDDSSTNVETHQADENPLDGREGRDLSVHHYNPMSQLKTKVTEITHAAFPVVNVHTHFFYRLRLNREALEDFVGAMDRNRIAVCVSLDGKLGTQFQEQKEYLWKEHRGRFVLFANVDWRGDGASDDPATWACYRPGFAERTVEQLREAVKQGASGLKLFKRFGLGYRNPDGSLMKIDDPRWDPIWAACGELQIPIIIHTADPAAFFDPIDERNERWEELSRHPDWSFHGEEFPSREKLFAARNRMIAKHPNTQFIGAHIANNPEDLAMVSEWMDQYPNLWVEPASRINELGRQPRAAREFLIRYQDRLLFGTDGPWPEQRLRYYWRFFETDDEAFPYSEKEPPPQGLWQIDGVDLPPKVLRKLYYENAVKLIPGVRERAEAFAKQHPLD</sequence>
<dbReference type="KEGG" id="rba:RB12631"/>
<dbReference type="FunFam" id="3.20.20.140:FF:000164">
    <property type="entry name" value="Amidohydrolase 2"/>
    <property type="match status" value="1"/>
</dbReference>
<dbReference type="GO" id="GO:0005737">
    <property type="term" value="C:cytoplasm"/>
    <property type="evidence" value="ECO:0000318"/>
    <property type="project" value="GO_Central"/>
</dbReference>
<dbReference type="SUPFAM" id="SSF51556">
    <property type="entry name" value="Metallo-dependent hydrolases"/>
    <property type="match status" value="1"/>
</dbReference>
<dbReference type="STRING" id="243090.RB12631"/>
<feature type="domain" description="Amidohydrolase-related" evidence="3">
    <location>
        <begin position="191"/>
        <end position="510"/>
    </location>
</feature>
<dbReference type="PANTHER" id="PTHR21240:SF28">
    <property type="entry name" value="ISO-OROTATE DECARBOXYLASE (EUROFUNG)"/>
    <property type="match status" value="1"/>
</dbReference>
<dbReference type="GO" id="GO:0016787">
    <property type="term" value="F:hydrolase activity"/>
    <property type="evidence" value="ECO:0007669"/>
    <property type="project" value="InterPro"/>
</dbReference>
<evidence type="ECO:0000313" key="4">
    <source>
        <dbReference type="EMBL" id="CAD77693.1"/>
    </source>
</evidence>
<gene>
    <name evidence="4" type="ordered locus">RB12631</name>
</gene>
<dbReference type="Proteomes" id="UP000001025">
    <property type="component" value="Chromosome"/>
</dbReference>
<dbReference type="InterPro" id="IPR032466">
    <property type="entry name" value="Metal_Hydrolase"/>
</dbReference>
<keyword evidence="5" id="KW-1185">Reference proteome</keyword>
<evidence type="ECO:0000313" key="5">
    <source>
        <dbReference type="Proteomes" id="UP000001025"/>
    </source>
</evidence>
<feature type="compositionally biased region" description="Basic and acidic residues" evidence="2">
    <location>
        <begin position="149"/>
        <end position="163"/>
    </location>
</feature>
<feature type="region of interest" description="Disordered" evidence="2">
    <location>
        <begin position="135"/>
        <end position="163"/>
    </location>
</feature>
<name>Q7UIC1_RHOBA</name>
<evidence type="ECO:0000259" key="3">
    <source>
        <dbReference type="Pfam" id="PF04909"/>
    </source>
</evidence>
<dbReference type="PANTHER" id="PTHR21240">
    <property type="entry name" value="2-AMINO-3-CARBOXYLMUCONATE-6-SEMIALDEHYDE DECARBOXYLASE"/>
    <property type="match status" value="1"/>
</dbReference>
<keyword evidence="1" id="KW-0456">Lyase</keyword>
<dbReference type="Gene3D" id="3.20.20.140">
    <property type="entry name" value="Metal-dependent hydrolases"/>
    <property type="match status" value="1"/>
</dbReference>
<proteinExistence type="predicted"/>
<dbReference type="OrthoDB" id="8673173at2"/>
<evidence type="ECO:0000256" key="1">
    <source>
        <dbReference type="ARBA" id="ARBA00023239"/>
    </source>
</evidence>
<dbReference type="eggNOG" id="COG2159">
    <property type="taxonomic scope" value="Bacteria"/>
</dbReference>
<organism evidence="4 5">
    <name type="scientific">Rhodopirellula baltica (strain DSM 10527 / NCIMB 13988 / SH1)</name>
    <dbReference type="NCBI Taxonomy" id="243090"/>
    <lineage>
        <taxon>Bacteria</taxon>
        <taxon>Pseudomonadati</taxon>
        <taxon>Planctomycetota</taxon>
        <taxon>Planctomycetia</taxon>
        <taxon>Pirellulales</taxon>
        <taxon>Pirellulaceae</taxon>
        <taxon>Rhodopirellula</taxon>
    </lineage>
</organism>
<reference evidence="4 5" key="1">
    <citation type="journal article" date="2003" name="Proc. Natl. Acad. Sci. U.S.A.">
        <title>Complete genome sequence of the marine planctomycete Pirellula sp. strain 1.</title>
        <authorList>
            <person name="Gloeckner F.O."/>
            <person name="Kube M."/>
            <person name="Bauer M."/>
            <person name="Teeling H."/>
            <person name="Lombardot T."/>
            <person name="Ludwig W."/>
            <person name="Gade D."/>
            <person name="Beck A."/>
            <person name="Borzym K."/>
            <person name="Heitmann K."/>
            <person name="Rabus R."/>
            <person name="Schlesner H."/>
            <person name="Amann R."/>
            <person name="Reinhardt R."/>
        </authorList>
    </citation>
    <scope>NUCLEOTIDE SEQUENCE [LARGE SCALE GENOMIC DNA]</scope>
    <source>
        <strain evidence="5">DSM 10527 / NCIMB 13988 / SH1</strain>
    </source>
</reference>
<dbReference type="InterPro" id="IPR032465">
    <property type="entry name" value="ACMSD"/>
</dbReference>
<dbReference type="HOGENOM" id="CLU_039043_0_0_0"/>
<evidence type="ECO:0000256" key="2">
    <source>
        <dbReference type="SAM" id="MobiDB-lite"/>
    </source>
</evidence>
<dbReference type="Pfam" id="PF04909">
    <property type="entry name" value="Amidohydro_2"/>
    <property type="match status" value="1"/>
</dbReference>
<accession>Q7UIC1</accession>
<dbReference type="PATRIC" id="fig|243090.15.peg.6126"/>
<dbReference type="InterPro" id="IPR006680">
    <property type="entry name" value="Amidohydro-rel"/>
</dbReference>